<dbReference type="InterPro" id="IPR025586">
    <property type="entry name" value="PcfJ"/>
</dbReference>
<organism evidence="2 3">
    <name type="scientific">Mediterraneibacter gnavus</name>
    <name type="common">Ruminococcus gnavus</name>
    <dbReference type="NCBI Taxonomy" id="33038"/>
    <lineage>
        <taxon>Bacteria</taxon>
        <taxon>Bacillati</taxon>
        <taxon>Bacillota</taxon>
        <taxon>Clostridia</taxon>
        <taxon>Lachnospirales</taxon>
        <taxon>Lachnospiraceae</taxon>
        <taxon>Mediterraneibacter</taxon>
    </lineage>
</organism>
<dbReference type="EMBL" id="NIHS01000003">
    <property type="protein sequence ID" value="PLT74452.1"/>
    <property type="molecule type" value="Genomic_DNA"/>
</dbReference>
<comment type="caution">
    <text evidence="2">The sequence shown here is derived from an EMBL/GenBank/DDBJ whole genome shotgun (WGS) entry which is preliminary data.</text>
</comment>
<proteinExistence type="predicted"/>
<dbReference type="AlphaFoldDB" id="A0A2N5PH63"/>
<evidence type="ECO:0000313" key="2">
    <source>
        <dbReference type="EMBL" id="PLT74452.1"/>
    </source>
</evidence>
<dbReference type="Proteomes" id="UP000234891">
    <property type="component" value="Unassembled WGS sequence"/>
</dbReference>
<evidence type="ECO:0000313" key="3">
    <source>
        <dbReference type="Proteomes" id="UP000234891"/>
    </source>
</evidence>
<feature type="coiled-coil region" evidence="1">
    <location>
        <begin position="559"/>
        <end position="586"/>
    </location>
</feature>
<gene>
    <name evidence="2" type="ORF">CDL26_02580</name>
</gene>
<sequence>MMNFIMMERRKMKKALLKKIPVVEAGIKDKQYMELCRQNYLLKVQKATVEHKRTLILNLYDAEDIKKEQYLPFCRIFFFSGDFITYFIRENRWSVKPLDILEAKKGNFISQIAIRTCKEKKSIKQFFHRADDAVDSIELIEIEQYKIKEEKALERKKRMTKDIEYLFRSVKPVTRKFEKWLEHEVLKESQYIFYQYSRKKMIDCTCSHCKSEYQLEKSIPRHNKEYICPICKRKSIFKANGKAGYFVDQAEAVKIEKASDGIILRHFEVRKSYAAHGMGKYTLSHQEDYRAVFHEKFRFYYPVYSCLVHKYVWKEKYIDPYFYYKYHMNYTIKVYQTITQMPGMVYPYNLKNIFKGTPFEYCSLDYFVKHNRSVEFPVVYYLKTYLKFPLLEQLVKQNMFYFALECLYHLPSEWKETKETNIRHLLGINSRFCSIMIKYNMGAKELEVLKKMEKRNIHLSEQEILGYCKIFESNKDFLELHQYASIRKIVNYLGKQISKDVKGKAYKLSSDVSGISSAEMKYYQTYIRSWKDYIGWAEKLEYDLKSRYILFPKNFKDVHDKTFQEYQKLENKIERKKQAKERRTVNKLLKKDIKLLDTQIQDKDYLLKVPENYQEIQKEGETLGHCVGSYIPHIANRKCDVYFIRKKTDPDTPFFTVDWRGGKIVQCQGKGRIHYPQEMVEFVCYAEEKLRFLKGEEEKKAA</sequence>
<protein>
    <recommendedName>
        <fullName evidence="4">PcfJ-like protein</fullName>
    </recommendedName>
</protein>
<dbReference type="Pfam" id="PF14284">
    <property type="entry name" value="PcfJ"/>
    <property type="match status" value="1"/>
</dbReference>
<reference evidence="2 3" key="1">
    <citation type="journal article" date="2017" name="Genome Med.">
        <title>A novel Ruminococcus gnavus clade enriched in inflammatory bowel disease patients.</title>
        <authorList>
            <person name="Hall A.B."/>
            <person name="Yassour M."/>
            <person name="Sauk J."/>
            <person name="Garner A."/>
            <person name="Jiang X."/>
            <person name="Arthur T."/>
            <person name="Lagoudas G.K."/>
            <person name="Vatanen T."/>
            <person name="Fornelos N."/>
            <person name="Wilson R."/>
            <person name="Bertha M."/>
            <person name="Cohen M."/>
            <person name="Garber J."/>
            <person name="Khalili H."/>
            <person name="Gevers D."/>
            <person name="Ananthakrishnan A.N."/>
            <person name="Kugathasan S."/>
            <person name="Lander E.S."/>
            <person name="Blainey P."/>
            <person name="Vlamakis H."/>
            <person name="Xavier R.J."/>
            <person name="Huttenhower C."/>
        </authorList>
    </citation>
    <scope>NUCLEOTIDE SEQUENCE [LARGE SCALE GENOMIC DNA]</scope>
    <source>
        <strain evidence="2 3">RJX1124</strain>
    </source>
</reference>
<evidence type="ECO:0008006" key="4">
    <source>
        <dbReference type="Google" id="ProtNLM"/>
    </source>
</evidence>
<evidence type="ECO:0000256" key="1">
    <source>
        <dbReference type="SAM" id="Coils"/>
    </source>
</evidence>
<keyword evidence="1" id="KW-0175">Coiled coil</keyword>
<name>A0A2N5PH63_MEDGN</name>
<accession>A0A2N5PH63</accession>